<dbReference type="STRING" id="937775.Metlim_1179"/>
<accession>H1Z0N3</accession>
<reference evidence="1 2" key="1">
    <citation type="submission" date="2011-10" db="EMBL/GenBank/DDBJ databases">
        <title>The Improved High-Quality Draft genome of Methanoplanus limicola DSM 2279.</title>
        <authorList>
            <consortium name="US DOE Joint Genome Institute (JGI-PGF)"/>
            <person name="Lucas S."/>
            <person name="Copeland A."/>
            <person name="Lapidus A."/>
            <person name="Glavina del Rio T."/>
            <person name="Dalin E."/>
            <person name="Tice H."/>
            <person name="Bruce D."/>
            <person name="Goodwin L."/>
            <person name="Pitluck S."/>
            <person name="Peters L."/>
            <person name="Mikhailova N."/>
            <person name="Lu M."/>
            <person name="Kyrpides N."/>
            <person name="Mavromatis K."/>
            <person name="Ivanova N."/>
            <person name="Markowitz V."/>
            <person name="Cheng J.-F."/>
            <person name="Hugenholtz P."/>
            <person name="Woyke T."/>
            <person name="Wu D."/>
            <person name="Wirth R."/>
            <person name="Brambilla E.-M."/>
            <person name="Klenk H.-P."/>
            <person name="Eisen J.A."/>
        </authorList>
    </citation>
    <scope>NUCLEOTIDE SEQUENCE [LARGE SCALE GENOMIC DNA]</scope>
    <source>
        <strain evidence="1 2">DSM 2279</strain>
    </source>
</reference>
<dbReference type="GO" id="GO:0004386">
    <property type="term" value="F:helicase activity"/>
    <property type="evidence" value="ECO:0007669"/>
    <property type="project" value="UniProtKB-KW"/>
</dbReference>
<dbReference type="EMBL" id="CM001436">
    <property type="protein sequence ID" value="EHQ35290.1"/>
    <property type="molecule type" value="Genomic_DNA"/>
</dbReference>
<dbReference type="Proteomes" id="UP000005741">
    <property type="component" value="Chromosome"/>
</dbReference>
<dbReference type="InParanoid" id="H1Z0N3"/>
<keyword evidence="1" id="KW-0547">Nucleotide-binding</keyword>
<dbReference type="AlphaFoldDB" id="H1Z0N3"/>
<keyword evidence="1" id="KW-0067">ATP-binding</keyword>
<keyword evidence="2" id="KW-1185">Reference proteome</keyword>
<gene>
    <name evidence="1" type="ORF">Metlim_1179</name>
</gene>
<protein>
    <submittedName>
        <fullName evidence="1">Nucleic acid binding OB-fold tRNA/helicase-type</fullName>
    </submittedName>
</protein>
<organism evidence="1 2">
    <name type="scientific">Methanoplanus limicola DSM 2279</name>
    <dbReference type="NCBI Taxonomy" id="937775"/>
    <lineage>
        <taxon>Archaea</taxon>
        <taxon>Methanobacteriati</taxon>
        <taxon>Methanobacteriota</taxon>
        <taxon>Stenosarchaea group</taxon>
        <taxon>Methanomicrobia</taxon>
        <taxon>Methanomicrobiales</taxon>
        <taxon>Methanomicrobiaceae</taxon>
        <taxon>Methanoplanus</taxon>
    </lineage>
</organism>
<keyword evidence="1" id="KW-0347">Helicase</keyword>
<sequence>MADETSSSERRRYLREPAKRVLASELRETRLQFKGGEEEYSPTYIMLPTGERCNRIFFCGTLTNKERRGEDNNFIIARVRDPTGLFFINAGSYNENASHELSSVENDAYVAVVGKPAIRQTPDGAVMTNIRVETIAEVDEETCRTWLDDTAKATLERIELFGETEDSIKASEFYNTDLSVYRKMVYDALAGQKL</sequence>
<name>H1Z0N3_9EURY</name>
<dbReference type="RefSeq" id="WP_004077041.1">
    <property type="nucleotide sequence ID" value="NZ_CM001436.1"/>
</dbReference>
<evidence type="ECO:0000313" key="2">
    <source>
        <dbReference type="Proteomes" id="UP000005741"/>
    </source>
</evidence>
<dbReference type="OrthoDB" id="56523at2157"/>
<proteinExistence type="predicted"/>
<dbReference type="HOGENOM" id="CLU_080075_1_0_2"/>
<evidence type="ECO:0000313" key="1">
    <source>
        <dbReference type="EMBL" id="EHQ35290.1"/>
    </source>
</evidence>
<keyword evidence="1" id="KW-0378">Hydrolase</keyword>